<keyword evidence="2" id="KW-1185">Reference proteome</keyword>
<name>A0A841JV19_9BACT</name>
<accession>A0A841JV19</accession>
<protein>
    <submittedName>
        <fullName evidence="1">FkbH-like protein</fullName>
    </submittedName>
</protein>
<gene>
    <name evidence="1" type="ORF">HNQ77_003144</name>
</gene>
<comment type="caution">
    <text evidence="1">The sequence shown here is derived from an EMBL/GenBank/DDBJ whole genome shotgun (WGS) entry which is preliminary data.</text>
</comment>
<dbReference type="InterPro" id="IPR023214">
    <property type="entry name" value="HAD_sf"/>
</dbReference>
<dbReference type="GO" id="GO:0016788">
    <property type="term" value="F:hydrolase activity, acting on ester bonds"/>
    <property type="evidence" value="ECO:0007669"/>
    <property type="project" value="UniProtKB-ARBA"/>
</dbReference>
<dbReference type="NCBIfam" id="TIGR01681">
    <property type="entry name" value="HAD-SF-IIIC"/>
    <property type="match status" value="1"/>
</dbReference>
<dbReference type="InterPro" id="IPR010033">
    <property type="entry name" value="HAD_SF_ppase_IIIC"/>
</dbReference>
<dbReference type="InterPro" id="IPR036412">
    <property type="entry name" value="HAD-like_sf"/>
</dbReference>
<dbReference type="OrthoDB" id="323926at2"/>
<sequence length="657" mass="73699">MTLTYEGRFDRPNSMGDTKTVGNALHQAPSESTIQAHETRGLKDLLRDSDSSFVPLLKSKTKEARSFSEVLALNTLRKRASQTNLWPSSKSTLRLAIIGGCSLRPLADLIEHFTIVLGDVNLQLWTGDYDNYISEIMDEDSNLYAFKPELVFVLPSERRCRYTGRLADPLALQEAEANQAVTDILGLIAQIHDRSGASVVVGNFRLPPYFDPGAMRNSGLSSEYAFRKYVNYQIGLNLPAYAHICDIEFLANRLGTVRAFDERTWFESKQPFSTDLMVEVAREFALLAASLKRATKKVIVLDLDNTLWGGVIGDDGLEGIEIGTTSPRGEAYRDFQQTLLEISKRGVLLAVCSKNDHDKAIEPFLKHPEMVLRLSNIVNFKANWEPKSENIRQIALELNLGVDSFVFFDDNPAEIDIVKQFVPEVDAIWLGEDPSTYATTLKDCRHFEMRSVTKEDLERVQLYQQEAKRQELQSTATDMDAYLSSLEMTATISEFTPIDVPRITQLINKSNQFNLTTQRRTEVEVRALISSTDHASFTIRLSDRFGDHGLIAIVVTKIDGAELLIDTWLMSCRVLKRQVEEATLNEIVRVAKERGCERIVGTYKPTAKNGMVRDLYPRLGFAPGDLADETSTYILDVANYSPSKTKIQVAEPAGATI</sequence>
<dbReference type="AlphaFoldDB" id="A0A841JV19"/>
<organism evidence="1 2">
    <name type="scientific">Silvibacterium bohemicum</name>
    <dbReference type="NCBI Taxonomy" id="1577686"/>
    <lineage>
        <taxon>Bacteria</taxon>
        <taxon>Pseudomonadati</taxon>
        <taxon>Acidobacteriota</taxon>
        <taxon>Terriglobia</taxon>
        <taxon>Terriglobales</taxon>
        <taxon>Acidobacteriaceae</taxon>
        <taxon>Silvibacterium</taxon>
    </lineage>
</organism>
<proteinExistence type="predicted"/>
<dbReference type="RefSeq" id="WP_156186157.1">
    <property type="nucleotide sequence ID" value="NZ_JACHEK010000006.1"/>
</dbReference>
<evidence type="ECO:0000313" key="2">
    <source>
        <dbReference type="Proteomes" id="UP000538666"/>
    </source>
</evidence>
<reference evidence="1 2" key="1">
    <citation type="submission" date="2020-08" db="EMBL/GenBank/DDBJ databases">
        <title>Genomic Encyclopedia of Type Strains, Phase IV (KMG-IV): sequencing the most valuable type-strain genomes for metagenomic binning, comparative biology and taxonomic classification.</title>
        <authorList>
            <person name="Goeker M."/>
        </authorList>
    </citation>
    <scope>NUCLEOTIDE SEQUENCE [LARGE SCALE GENOMIC DNA]</scope>
    <source>
        <strain evidence="1 2">DSM 103733</strain>
    </source>
</reference>
<dbReference type="SUPFAM" id="SSF56784">
    <property type="entry name" value="HAD-like"/>
    <property type="match status" value="1"/>
</dbReference>
<dbReference type="NCBIfam" id="TIGR01686">
    <property type="entry name" value="FkbH"/>
    <property type="match status" value="1"/>
</dbReference>
<dbReference type="Gene3D" id="3.40.50.1000">
    <property type="entry name" value="HAD superfamily/HAD-like"/>
    <property type="match status" value="1"/>
</dbReference>
<dbReference type="EMBL" id="JACHEK010000006">
    <property type="protein sequence ID" value="MBB6145186.1"/>
    <property type="molecule type" value="Genomic_DNA"/>
</dbReference>
<dbReference type="Proteomes" id="UP000538666">
    <property type="component" value="Unassembled WGS sequence"/>
</dbReference>
<dbReference type="InterPro" id="IPR010037">
    <property type="entry name" value="FkbH_domain"/>
</dbReference>
<dbReference type="Gene3D" id="3.40.50.1110">
    <property type="entry name" value="SGNH hydrolase"/>
    <property type="match status" value="1"/>
</dbReference>
<dbReference type="InterPro" id="IPR036514">
    <property type="entry name" value="SGNH_hydro_sf"/>
</dbReference>
<evidence type="ECO:0000313" key="1">
    <source>
        <dbReference type="EMBL" id="MBB6145186.1"/>
    </source>
</evidence>